<feature type="non-terminal residue" evidence="1">
    <location>
        <position position="120"/>
    </location>
</feature>
<name>X1DFK5_9ZZZZ</name>
<proteinExistence type="predicted"/>
<gene>
    <name evidence="1" type="ORF">S01H4_37968</name>
</gene>
<organism evidence="1">
    <name type="scientific">marine sediment metagenome</name>
    <dbReference type="NCBI Taxonomy" id="412755"/>
    <lineage>
        <taxon>unclassified sequences</taxon>
        <taxon>metagenomes</taxon>
        <taxon>ecological metagenomes</taxon>
    </lineage>
</organism>
<evidence type="ECO:0000313" key="1">
    <source>
        <dbReference type="EMBL" id="GAH03844.1"/>
    </source>
</evidence>
<dbReference type="EMBL" id="BART01020434">
    <property type="protein sequence ID" value="GAH03844.1"/>
    <property type="molecule type" value="Genomic_DNA"/>
</dbReference>
<reference evidence="1" key="1">
    <citation type="journal article" date="2014" name="Front. Microbiol.">
        <title>High frequency of phylogenetically diverse reductive dehalogenase-homologous genes in deep subseafloor sedimentary metagenomes.</title>
        <authorList>
            <person name="Kawai M."/>
            <person name="Futagami T."/>
            <person name="Toyoda A."/>
            <person name="Takaki Y."/>
            <person name="Nishi S."/>
            <person name="Hori S."/>
            <person name="Arai W."/>
            <person name="Tsubouchi T."/>
            <person name="Morono Y."/>
            <person name="Uchiyama I."/>
            <person name="Ito T."/>
            <person name="Fujiyama A."/>
            <person name="Inagaki F."/>
            <person name="Takami H."/>
        </authorList>
    </citation>
    <scope>NUCLEOTIDE SEQUENCE</scope>
    <source>
        <strain evidence="1">Expedition CK06-06</strain>
    </source>
</reference>
<accession>X1DFK5</accession>
<sequence>MSRKQKTLFRVLLFAFVAIYCTTTASNDQPIEHTSSDFPNWIAKEKIRAGYLYAKDDTKYAALMWSHGLNTVIVKGEFQYKERFADTLEDCRQWARASKQEKLHVFIAYNWQPAPYTLQA</sequence>
<dbReference type="AlphaFoldDB" id="X1DFK5"/>
<comment type="caution">
    <text evidence="1">The sequence shown here is derived from an EMBL/GenBank/DDBJ whole genome shotgun (WGS) entry which is preliminary data.</text>
</comment>
<protein>
    <submittedName>
        <fullName evidence="1">Uncharacterized protein</fullName>
    </submittedName>
</protein>